<evidence type="ECO:0000259" key="17">
    <source>
        <dbReference type="PROSITE" id="PS50865"/>
    </source>
</evidence>
<evidence type="ECO:0000256" key="4">
    <source>
        <dbReference type="ARBA" id="ARBA00022603"/>
    </source>
</evidence>
<evidence type="ECO:0000256" key="5">
    <source>
        <dbReference type="ARBA" id="ARBA00022679"/>
    </source>
</evidence>
<evidence type="ECO:0000256" key="12">
    <source>
        <dbReference type="ARBA" id="ARBA00093423"/>
    </source>
</evidence>
<evidence type="ECO:0000313" key="18">
    <source>
        <dbReference type="EMBL" id="BES99997.1"/>
    </source>
</evidence>
<dbReference type="InterPro" id="IPR046341">
    <property type="entry name" value="SET_dom_sf"/>
</dbReference>
<evidence type="ECO:0000256" key="13">
    <source>
        <dbReference type="ARBA" id="ARBA00093635"/>
    </source>
</evidence>
<dbReference type="Pfam" id="PF00856">
    <property type="entry name" value="SET"/>
    <property type="match status" value="1"/>
</dbReference>
<name>A0ABN7BAZ9_9HEMI</name>
<dbReference type="InterPro" id="IPR011990">
    <property type="entry name" value="TPR-like_helical_dom_sf"/>
</dbReference>
<keyword evidence="3" id="KW-0963">Cytoplasm</keyword>
<dbReference type="PANTHER" id="PTHR46165:SF2">
    <property type="entry name" value="SET AND MYND DOMAIN-CONTAINING PROTEIN 4"/>
    <property type="match status" value="1"/>
</dbReference>
<evidence type="ECO:0000313" key="19">
    <source>
        <dbReference type="Proteomes" id="UP001307889"/>
    </source>
</evidence>
<dbReference type="SMART" id="SM00317">
    <property type="entry name" value="SET"/>
    <property type="match status" value="1"/>
</dbReference>
<evidence type="ECO:0000256" key="15">
    <source>
        <dbReference type="PROSITE-ProRule" id="PRU00134"/>
    </source>
</evidence>
<feature type="domain" description="MYND-type" evidence="17">
    <location>
        <begin position="289"/>
        <end position="328"/>
    </location>
</feature>
<dbReference type="Pfam" id="PF01753">
    <property type="entry name" value="zf-MYND"/>
    <property type="match status" value="1"/>
</dbReference>
<dbReference type="SUPFAM" id="SSF82199">
    <property type="entry name" value="SET domain"/>
    <property type="match status" value="1"/>
</dbReference>
<dbReference type="Gene3D" id="6.10.140.2220">
    <property type="match status" value="1"/>
</dbReference>
<dbReference type="InterPro" id="IPR002893">
    <property type="entry name" value="Znf_MYND"/>
</dbReference>
<dbReference type="CDD" id="cd10536">
    <property type="entry name" value="SET_SMYD4"/>
    <property type="match status" value="1"/>
</dbReference>
<keyword evidence="5" id="KW-0808">Transferase</keyword>
<gene>
    <name evidence="18" type="ORF">NTJ_12816</name>
</gene>
<dbReference type="InterPro" id="IPR052097">
    <property type="entry name" value="SET-MYND_domain_protein"/>
</dbReference>
<evidence type="ECO:0000256" key="7">
    <source>
        <dbReference type="ARBA" id="ARBA00022723"/>
    </source>
</evidence>
<proteinExistence type="predicted"/>
<evidence type="ECO:0000256" key="2">
    <source>
        <dbReference type="ARBA" id="ARBA00004496"/>
    </source>
</evidence>
<protein>
    <recommendedName>
        <fullName evidence="13">Protein-lysine N-methyltransferase SMYD4</fullName>
    </recommendedName>
    <alternativeName>
        <fullName evidence="14">SET and MYND domain-containing protein 4</fullName>
    </alternativeName>
</protein>
<dbReference type="PROSITE" id="PS50280">
    <property type="entry name" value="SET"/>
    <property type="match status" value="1"/>
</dbReference>
<evidence type="ECO:0000256" key="1">
    <source>
        <dbReference type="ARBA" id="ARBA00004123"/>
    </source>
</evidence>
<dbReference type="Gene3D" id="1.10.220.160">
    <property type="match status" value="1"/>
</dbReference>
<dbReference type="Proteomes" id="UP001307889">
    <property type="component" value="Chromosome 11"/>
</dbReference>
<dbReference type="Gene3D" id="1.25.40.10">
    <property type="entry name" value="Tetratricopeptide repeat domain"/>
    <property type="match status" value="2"/>
</dbReference>
<dbReference type="SUPFAM" id="SSF48452">
    <property type="entry name" value="TPR-like"/>
    <property type="match status" value="1"/>
</dbReference>
<keyword evidence="6" id="KW-0949">S-adenosyl-L-methionine</keyword>
<evidence type="ECO:0000256" key="10">
    <source>
        <dbReference type="ARBA" id="ARBA00023242"/>
    </source>
</evidence>
<evidence type="ECO:0000256" key="8">
    <source>
        <dbReference type="ARBA" id="ARBA00022771"/>
    </source>
</evidence>
<dbReference type="PROSITE" id="PS50865">
    <property type="entry name" value="ZF_MYND_2"/>
    <property type="match status" value="1"/>
</dbReference>
<evidence type="ECO:0000256" key="9">
    <source>
        <dbReference type="ARBA" id="ARBA00022833"/>
    </source>
</evidence>
<keyword evidence="19" id="KW-1185">Reference proteome</keyword>
<evidence type="ECO:0000256" key="14">
    <source>
        <dbReference type="ARBA" id="ARBA00093680"/>
    </source>
</evidence>
<dbReference type="EMBL" id="AP028919">
    <property type="protein sequence ID" value="BES99997.1"/>
    <property type="molecule type" value="Genomic_DNA"/>
</dbReference>
<comment type="function">
    <text evidence="12">Protein-lysine N-methyltransferase. Monomethylates PRMT5, modulating its transcriptional activity. May also act as a histone methyltransferase. Plays a critical role in cardiac development. Acts as a key epigenetic regulator of gene expression during cardiac development via its dual activities as a methyltransferase and negative regulator of HDAC1.</text>
</comment>
<dbReference type="InterPro" id="IPR044421">
    <property type="entry name" value="SMYD4_SET"/>
</dbReference>
<feature type="domain" description="SET" evidence="16">
    <location>
        <begin position="244"/>
        <end position="497"/>
    </location>
</feature>
<evidence type="ECO:0000256" key="11">
    <source>
        <dbReference type="ARBA" id="ARBA00048985"/>
    </source>
</evidence>
<evidence type="ECO:0000256" key="6">
    <source>
        <dbReference type="ARBA" id="ARBA00022691"/>
    </source>
</evidence>
<dbReference type="Gene3D" id="2.170.270.10">
    <property type="entry name" value="SET domain"/>
    <property type="match status" value="1"/>
</dbReference>
<keyword evidence="9" id="KW-0862">Zinc</keyword>
<evidence type="ECO:0000259" key="16">
    <source>
        <dbReference type="PROSITE" id="PS50280"/>
    </source>
</evidence>
<keyword evidence="8 15" id="KW-0863">Zinc-finger</keyword>
<keyword evidence="7" id="KW-0479">Metal-binding</keyword>
<dbReference type="InterPro" id="IPR019734">
    <property type="entry name" value="TPR_rpt"/>
</dbReference>
<dbReference type="SMART" id="SM00028">
    <property type="entry name" value="TPR"/>
    <property type="match status" value="4"/>
</dbReference>
<reference evidence="18 19" key="1">
    <citation type="submission" date="2023-09" db="EMBL/GenBank/DDBJ databases">
        <title>Nesidiocoris tenuis whole genome shotgun sequence.</title>
        <authorList>
            <person name="Shibata T."/>
            <person name="Shimoda M."/>
            <person name="Kobayashi T."/>
            <person name="Uehara T."/>
        </authorList>
    </citation>
    <scope>NUCLEOTIDE SEQUENCE [LARGE SCALE GENOMIC DNA]</scope>
    <source>
        <strain evidence="18 19">Japan</strain>
    </source>
</reference>
<dbReference type="SUPFAM" id="SSF144232">
    <property type="entry name" value="HIT/MYND zinc finger-like"/>
    <property type="match status" value="1"/>
</dbReference>
<dbReference type="PANTHER" id="PTHR46165">
    <property type="entry name" value="SET AND MYND DOMAIN-CONTAINING PROTEIN 4"/>
    <property type="match status" value="1"/>
</dbReference>
<comment type="subcellular location">
    <subcellularLocation>
        <location evidence="2">Cytoplasm</location>
    </subcellularLocation>
    <subcellularLocation>
        <location evidence="1">Nucleus</location>
    </subcellularLocation>
</comment>
<sequence>MPPAKSDRFEGQWQQVLDALTEKARMNGSLFKVKEAKNNAERVKICYEDQAVRETLKSWVQELAEKRTFCKNKDISNQYRAKGNKVYAGPKAHEAVDLYTKAIFYAPKESDEVYLSYGNRSAVFHFLGKNKECIEDIDRALKGGGKDRGRLVKLLIRKAKALIALSDLREAEKALCTARQLFPENLDNSDSKQTKLLAEIEETQKKILSAVCHEAREENLAQEVVFKHLKSSFSPNPQFPGASSAVTIKKSPKKGRHVIATRDIELGEIVFFEKPFAFVCLPDPSHLHCHFCCKKTFNPIPCDNCAEGSYCSIECRDQAWNLFHQWECGFGLELAYNIGIAHLGLRVALTGISAVKEDYSSVKNLLDHVDKLHPDDLYQYTLISTVLVVYLKTMTDIFSGSGRQSALIDFGGTILQHVAQLVSNGHALVDCHLEDDGNPFSVCSEQQIRVGTGIYPAASMMNHSCDPSIINSFHNAYLVVKAMKFIPKGSEVFNCYGPHYRRTPTADRKELLMGQYFFECKCEPCSNSTDFLDKFLVSQCHSCSGTIPYSTLKCNKCQEGMSLTFQQDVDKADVLIQKAKEYVKLNEHERAIEPAEEALTYLTKHFYKNNREVLECKDLIARSCACKGEFKKSALLIEECVQGARELYGSVSIEIAGEILKLTDVVIQMMKRKCPDRVLYEKTKVYAAEAEVILKLFYGIYHPKYLDLKNNVGILQTLCNRDLPPPT</sequence>
<evidence type="ECO:0000256" key="3">
    <source>
        <dbReference type="ARBA" id="ARBA00022490"/>
    </source>
</evidence>
<comment type="catalytic activity">
    <reaction evidence="11">
        <text>L-lysyl-[protein] + S-adenosyl-L-methionine = N(6)-methyl-L-lysyl-[protein] + S-adenosyl-L-homocysteine + H(+)</text>
        <dbReference type="Rhea" id="RHEA:51736"/>
        <dbReference type="Rhea" id="RHEA-COMP:9752"/>
        <dbReference type="Rhea" id="RHEA-COMP:13053"/>
        <dbReference type="ChEBI" id="CHEBI:15378"/>
        <dbReference type="ChEBI" id="CHEBI:29969"/>
        <dbReference type="ChEBI" id="CHEBI:57856"/>
        <dbReference type="ChEBI" id="CHEBI:59789"/>
        <dbReference type="ChEBI" id="CHEBI:61929"/>
    </reaction>
</comment>
<keyword evidence="10" id="KW-0539">Nucleus</keyword>
<dbReference type="InterPro" id="IPR001214">
    <property type="entry name" value="SET_dom"/>
</dbReference>
<accession>A0ABN7BAZ9</accession>
<organism evidence="18 19">
    <name type="scientific">Nesidiocoris tenuis</name>
    <dbReference type="NCBI Taxonomy" id="355587"/>
    <lineage>
        <taxon>Eukaryota</taxon>
        <taxon>Metazoa</taxon>
        <taxon>Ecdysozoa</taxon>
        <taxon>Arthropoda</taxon>
        <taxon>Hexapoda</taxon>
        <taxon>Insecta</taxon>
        <taxon>Pterygota</taxon>
        <taxon>Neoptera</taxon>
        <taxon>Paraneoptera</taxon>
        <taxon>Hemiptera</taxon>
        <taxon>Heteroptera</taxon>
        <taxon>Panheteroptera</taxon>
        <taxon>Cimicomorpha</taxon>
        <taxon>Miridae</taxon>
        <taxon>Dicyphina</taxon>
        <taxon>Nesidiocoris</taxon>
    </lineage>
</organism>
<keyword evidence="4" id="KW-0489">Methyltransferase</keyword>